<feature type="region of interest" description="Disordered" evidence="1">
    <location>
        <begin position="54"/>
        <end position="89"/>
    </location>
</feature>
<evidence type="ECO:0000313" key="3">
    <source>
        <dbReference type="Proteomes" id="UP001163798"/>
    </source>
</evidence>
<dbReference type="EMBL" id="MU793921">
    <property type="protein sequence ID" value="KAJ3780093.1"/>
    <property type="molecule type" value="Genomic_DNA"/>
</dbReference>
<evidence type="ECO:0000256" key="1">
    <source>
        <dbReference type="SAM" id="MobiDB-lite"/>
    </source>
</evidence>
<protein>
    <submittedName>
        <fullName evidence="2">Uncharacterized protein</fullName>
    </submittedName>
</protein>
<reference evidence="2" key="1">
    <citation type="submission" date="2022-08" db="EMBL/GenBank/DDBJ databases">
        <authorList>
            <consortium name="DOE Joint Genome Institute"/>
            <person name="Min B."/>
            <person name="Riley R."/>
            <person name="Sierra-Patev S."/>
            <person name="Naranjo-Ortiz M."/>
            <person name="Looney B."/>
            <person name="Konkel Z."/>
            <person name="Slot J.C."/>
            <person name="Sakamoto Y."/>
            <person name="Steenwyk J.L."/>
            <person name="Rokas A."/>
            <person name="Carro J."/>
            <person name="Camarero S."/>
            <person name="Ferreira P."/>
            <person name="Molpeceres G."/>
            <person name="Ruiz-Duenas F.J."/>
            <person name="Serrano A."/>
            <person name="Henrissat B."/>
            <person name="Drula E."/>
            <person name="Hughes K.W."/>
            <person name="Mata J.L."/>
            <person name="Ishikawa N.K."/>
            <person name="Vargas-Isla R."/>
            <person name="Ushijima S."/>
            <person name="Smith C.A."/>
            <person name="Ahrendt S."/>
            <person name="Andreopoulos W."/>
            <person name="He G."/>
            <person name="Labutti K."/>
            <person name="Lipzen A."/>
            <person name="Ng V."/>
            <person name="Sandor L."/>
            <person name="Barry K."/>
            <person name="Martinez A.T."/>
            <person name="Xiao Y."/>
            <person name="Gibbons J.G."/>
            <person name="Terashima K."/>
            <person name="Hibbett D.S."/>
            <person name="Grigoriev I.V."/>
        </authorList>
    </citation>
    <scope>NUCLEOTIDE SEQUENCE</scope>
    <source>
        <strain evidence="2">TFB10291</strain>
    </source>
</reference>
<dbReference type="Proteomes" id="UP001163798">
    <property type="component" value="Unassembled WGS sequence"/>
</dbReference>
<name>A0AA38NIN6_9AGAR</name>
<organism evidence="2 3">
    <name type="scientific">Lentinula aff. detonsa</name>
    <dbReference type="NCBI Taxonomy" id="2804958"/>
    <lineage>
        <taxon>Eukaryota</taxon>
        <taxon>Fungi</taxon>
        <taxon>Dikarya</taxon>
        <taxon>Basidiomycota</taxon>
        <taxon>Agaricomycotina</taxon>
        <taxon>Agaricomycetes</taxon>
        <taxon>Agaricomycetidae</taxon>
        <taxon>Agaricales</taxon>
        <taxon>Marasmiineae</taxon>
        <taxon>Omphalotaceae</taxon>
        <taxon>Lentinula</taxon>
    </lineage>
</organism>
<accession>A0AA38NIN6</accession>
<dbReference type="AlphaFoldDB" id="A0AA38NIN6"/>
<sequence length="492" mass="55467">MYHDINGSRRPALVQLCKAYQLSSYEKMDVLRGRLAGFSEHIIRWKALIPGAKQNHRRVRDGKITKNHSSTKDNKQGNKSKAKKSKEKLSTLRRNDLMGITSSVSLGQTTMVVRRSKDLRTLEEKNDLVKWAKEYIQTHPYIPPDELARRAQARAEAKAQALDTAMISDHFQATNKKIDGLTNIVGALVQSWPNYAPSLPQLLSASFTPAPPMSIASRNALDNSPPQFASSTPVLLRNNSRYLTSISDSSTSTALSSNTLPSMSSPIGNVCNNVFSSTAHTEPELTSVTVYPLSPVDQIRDLSNARSPSEGDETFVLKMADGKTVTFKQSDVRTPNQVSFATDISRLNRVWDDESPDWDPVDCGTRLLSINGVPIALRYWRNVYSGKKDKRWRGIKGIWTEWKFVVERYRLSTPEVFWDRFSLATGERCNWKAICDALREERAIYNKELADAAKLEYGDNFHKFFSNRGKVMIDVSAIAHRYLALKNTMEVD</sequence>
<gene>
    <name evidence="2" type="ORF">GGU10DRAFT_391368</name>
</gene>
<keyword evidence="3" id="KW-1185">Reference proteome</keyword>
<evidence type="ECO:0000313" key="2">
    <source>
        <dbReference type="EMBL" id="KAJ3780093.1"/>
    </source>
</evidence>
<comment type="caution">
    <text evidence="2">The sequence shown here is derived from an EMBL/GenBank/DDBJ whole genome shotgun (WGS) entry which is preliminary data.</text>
</comment>
<proteinExistence type="predicted"/>